<name>A0A1T4Q4K9_9BACT</name>
<proteinExistence type="predicted"/>
<feature type="region of interest" description="Disordered" evidence="1">
    <location>
        <begin position="70"/>
        <end position="103"/>
    </location>
</feature>
<evidence type="ECO:0000256" key="1">
    <source>
        <dbReference type="SAM" id="MobiDB-lite"/>
    </source>
</evidence>
<dbReference type="Proteomes" id="UP000190888">
    <property type="component" value="Unassembled WGS sequence"/>
</dbReference>
<reference evidence="2 3" key="1">
    <citation type="submission" date="2017-02" db="EMBL/GenBank/DDBJ databases">
        <authorList>
            <person name="Peterson S.W."/>
        </authorList>
    </citation>
    <scope>NUCLEOTIDE SEQUENCE [LARGE SCALE GENOMIC DNA]</scope>
    <source>
        <strain evidence="2 3">DSM 22335</strain>
    </source>
</reference>
<protein>
    <submittedName>
        <fullName evidence="2">Uncharacterized protein</fullName>
    </submittedName>
</protein>
<keyword evidence="3" id="KW-1185">Reference proteome</keyword>
<dbReference type="EMBL" id="FUWH01000007">
    <property type="protein sequence ID" value="SJZ98606.1"/>
    <property type="molecule type" value="Genomic_DNA"/>
</dbReference>
<dbReference type="AlphaFoldDB" id="A0A1T4Q4K9"/>
<feature type="compositionally biased region" description="Low complexity" evidence="1">
    <location>
        <begin position="72"/>
        <end position="86"/>
    </location>
</feature>
<accession>A0A1T4Q4K9</accession>
<evidence type="ECO:0000313" key="3">
    <source>
        <dbReference type="Proteomes" id="UP000190888"/>
    </source>
</evidence>
<evidence type="ECO:0000313" key="2">
    <source>
        <dbReference type="EMBL" id="SJZ98606.1"/>
    </source>
</evidence>
<organism evidence="2 3">
    <name type="scientific">Sediminibacterium ginsengisoli</name>
    <dbReference type="NCBI Taxonomy" id="413434"/>
    <lineage>
        <taxon>Bacteria</taxon>
        <taxon>Pseudomonadati</taxon>
        <taxon>Bacteroidota</taxon>
        <taxon>Chitinophagia</taxon>
        <taxon>Chitinophagales</taxon>
        <taxon>Chitinophagaceae</taxon>
        <taxon>Sediminibacterium</taxon>
    </lineage>
</organism>
<gene>
    <name evidence="2" type="ORF">SAMN04488132_107140</name>
</gene>
<sequence length="125" mass="14882">MHQSRQCRKCKKGTLDTRVERAMVIKKLFFWLPIKRYRCSHCYRRTYLFTTSDVLEPDYDAFPTVDNIFHGQPQPSQKHKQPSTPKYNALDTRSPRIYANGNSGDVKIRYKEKPVDRYTSTYTRI</sequence>